<reference evidence="3" key="1">
    <citation type="submission" date="2021-10" db="EMBL/GenBank/DDBJ databases">
        <authorList>
            <person name="Lyu M."/>
            <person name="Wang X."/>
            <person name="Meng X."/>
            <person name="Xu K."/>
        </authorList>
    </citation>
    <scope>NUCLEOTIDE SEQUENCE</scope>
    <source>
        <strain evidence="3">A6</strain>
    </source>
</reference>
<feature type="region of interest" description="Disordered" evidence="1">
    <location>
        <begin position="244"/>
        <end position="270"/>
    </location>
</feature>
<evidence type="ECO:0000313" key="3">
    <source>
        <dbReference type="EMBL" id="MCC8362402.1"/>
    </source>
</evidence>
<evidence type="ECO:0000256" key="2">
    <source>
        <dbReference type="SAM" id="Phobius"/>
    </source>
</evidence>
<gene>
    <name evidence="3" type="ORF">LK996_04865</name>
</gene>
<dbReference type="EMBL" id="JAJGAK010000001">
    <property type="protein sequence ID" value="MCC8362402.1"/>
    <property type="molecule type" value="Genomic_DNA"/>
</dbReference>
<keyword evidence="2" id="KW-1133">Transmembrane helix</keyword>
<keyword evidence="2" id="KW-0812">Transmembrane</keyword>
<name>A0ABS8JFR9_9GAMM</name>
<evidence type="ECO:0000313" key="4">
    <source>
        <dbReference type="Proteomes" id="UP001165293"/>
    </source>
</evidence>
<feature type="transmembrane region" description="Helical" evidence="2">
    <location>
        <begin position="29"/>
        <end position="46"/>
    </location>
</feature>
<dbReference type="InterPro" id="IPR011990">
    <property type="entry name" value="TPR-like_helical_dom_sf"/>
</dbReference>
<keyword evidence="2" id="KW-0472">Membrane</keyword>
<evidence type="ECO:0008006" key="5">
    <source>
        <dbReference type="Google" id="ProtNLM"/>
    </source>
</evidence>
<keyword evidence="4" id="KW-1185">Reference proteome</keyword>
<dbReference type="SUPFAM" id="SSF48452">
    <property type="entry name" value="TPR-like"/>
    <property type="match status" value="1"/>
</dbReference>
<accession>A0ABS8JFR9</accession>
<protein>
    <recommendedName>
        <fullName evidence="5">Tetratricopeptide repeat protein</fullName>
    </recommendedName>
</protein>
<organism evidence="3 4">
    <name type="scientific">Noviluteimonas lactosilytica</name>
    <dbReference type="NCBI Taxonomy" id="2888523"/>
    <lineage>
        <taxon>Bacteria</taxon>
        <taxon>Pseudomonadati</taxon>
        <taxon>Pseudomonadota</taxon>
        <taxon>Gammaproteobacteria</taxon>
        <taxon>Lysobacterales</taxon>
        <taxon>Lysobacteraceae</taxon>
        <taxon>Noviluteimonas</taxon>
    </lineage>
</organism>
<feature type="region of interest" description="Disordered" evidence="1">
    <location>
        <begin position="333"/>
        <end position="366"/>
    </location>
</feature>
<comment type="caution">
    <text evidence="3">The sequence shown here is derived from an EMBL/GenBank/DDBJ whole genome shotgun (WGS) entry which is preliminary data.</text>
</comment>
<sequence>MPRVRVRDPIRLRFVDWVRRWPPAMRRHVEWVVVGVFGVVLLAIAFRQQMSDRVYPEPRTQQMLDSAAAALARNHLSARDGSGARELYAAAMALDPDRQDARLGLQRVGTAALAQAALATEKRRFAEAHANLQLARELSVPTADADRITERLRQLESQVVGVDTMLQDAQVARSEGRLDGDATAALPLYKRVLALQPTNNAALEGREDALSDLLQQAQQHLGKREYNEAAAIVARVREYDPGHVGLPDAEGALTQARDSERSRASRGLKSQRLDEVSEAYRTLLAIDPTDEQAREGLDRLVAEWAQRSKRQASDFDFDRAEASLEQARTLDPTSPAIADAERHLAQSRARRERLPMAQTSAGRSSEVHRLLAQAREAQARGDLLTPPGDSAYDHLRRARAIAPDDPVVRSAQATLLPAARTCYDDALRANRLVRAEACLDARDQLGDSRASVLQARNRLAMRWIAVGEERLRAGEIATAQRALNTARSLDPSADGLDAFAERIRMASGGSAQR</sequence>
<dbReference type="RefSeq" id="WP_230526005.1">
    <property type="nucleotide sequence ID" value="NZ_JAJGAK010000001.1"/>
</dbReference>
<evidence type="ECO:0000256" key="1">
    <source>
        <dbReference type="SAM" id="MobiDB-lite"/>
    </source>
</evidence>
<dbReference type="Proteomes" id="UP001165293">
    <property type="component" value="Unassembled WGS sequence"/>
</dbReference>
<proteinExistence type="predicted"/>
<dbReference type="Gene3D" id="1.25.40.10">
    <property type="entry name" value="Tetratricopeptide repeat domain"/>
    <property type="match status" value="1"/>
</dbReference>